<proteinExistence type="predicted"/>
<sequence>MVSSLHEAYLTTGNYASDARAVAPQSAMSAAFAGSAAVATGLSAQISSSLFMATADPTTLMQFNGGYGPAVMGAKGIIRNAPFIPVASSLPTVLPLAALQTLNTAMMMQQFQQVDRKLDAIKYTLDTVIARAEATHAGELLAASSVVDEVYRQYELEGQFSQDMLIRLSLAERDVRALAVRFRHLVEAHRDMNVEEPAEVQQANYDAHSAMLSSFLDLRISYLRVCVDMQENPKSVNSTVEMLKTKIDDSTAFWTQLLERSQMLKKRIDELESSLEDMNVAERFTKFIGNRGTLEQLKSAYTTTMESEREIMKGFHSLIESAEKTRKELDAPSKASGSEPTLVYWKDEAGTHSFVTDELRLA</sequence>
<name>A0ABU2B5A1_9MICC</name>
<evidence type="ECO:0000313" key="2">
    <source>
        <dbReference type="Proteomes" id="UP001183794"/>
    </source>
</evidence>
<keyword evidence="2" id="KW-1185">Reference proteome</keyword>
<evidence type="ECO:0008006" key="3">
    <source>
        <dbReference type="Google" id="ProtNLM"/>
    </source>
</evidence>
<comment type="caution">
    <text evidence="1">The sequence shown here is derived from an EMBL/GenBank/DDBJ whole genome shotgun (WGS) entry which is preliminary data.</text>
</comment>
<reference evidence="1 2" key="1">
    <citation type="submission" date="2023-07" db="EMBL/GenBank/DDBJ databases">
        <title>Sequencing the genomes of 1000 actinobacteria strains.</title>
        <authorList>
            <person name="Klenk H.-P."/>
        </authorList>
    </citation>
    <scope>NUCLEOTIDE SEQUENCE [LARGE SCALE GENOMIC DNA]</scope>
    <source>
        <strain evidence="1 2">DSM 22966</strain>
    </source>
</reference>
<dbReference type="RefSeq" id="WP_310174675.1">
    <property type="nucleotide sequence ID" value="NZ_BAABHE010000002.1"/>
</dbReference>
<protein>
    <recommendedName>
        <fullName evidence="3">LXG domain-containing protein</fullName>
    </recommendedName>
</protein>
<evidence type="ECO:0000313" key="1">
    <source>
        <dbReference type="EMBL" id="MDR7347943.1"/>
    </source>
</evidence>
<organism evidence="1 2">
    <name type="scientific">Enteractinococcus fodinae</name>
    <dbReference type="NCBI Taxonomy" id="684663"/>
    <lineage>
        <taxon>Bacteria</taxon>
        <taxon>Bacillati</taxon>
        <taxon>Actinomycetota</taxon>
        <taxon>Actinomycetes</taxon>
        <taxon>Micrococcales</taxon>
        <taxon>Micrococcaceae</taxon>
    </lineage>
</organism>
<gene>
    <name evidence="1" type="ORF">J2S62_002200</name>
</gene>
<accession>A0ABU2B5A1</accession>
<dbReference type="Proteomes" id="UP001183794">
    <property type="component" value="Unassembled WGS sequence"/>
</dbReference>
<dbReference type="EMBL" id="JAVDYJ010000001">
    <property type="protein sequence ID" value="MDR7347943.1"/>
    <property type="molecule type" value="Genomic_DNA"/>
</dbReference>